<feature type="compositionally biased region" description="Low complexity" evidence="1">
    <location>
        <begin position="127"/>
        <end position="161"/>
    </location>
</feature>
<feature type="compositionally biased region" description="Polar residues" evidence="1">
    <location>
        <begin position="224"/>
        <end position="234"/>
    </location>
</feature>
<organism evidence="2">
    <name type="scientific">Cyprideis torosa</name>
    <dbReference type="NCBI Taxonomy" id="163714"/>
    <lineage>
        <taxon>Eukaryota</taxon>
        <taxon>Metazoa</taxon>
        <taxon>Ecdysozoa</taxon>
        <taxon>Arthropoda</taxon>
        <taxon>Crustacea</taxon>
        <taxon>Oligostraca</taxon>
        <taxon>Ostracoda</taxon>
        <taxon>Podocopa</taxon>
        <taxon>Podocopida</taxon>
        <taxon>Cytherocopina</taxon>
        <taxon>Cytheroidea</taxon>
        <taxon>Cytherideidae</taxon>
        <taxon>Cyprideis</taxon>
    </lineage>
</organism>
<name>A0A7R8ZK40_9CRUS</name>
<sequence>MSFREERPLLLRAQCNRRKSRLESFPPPGVSSEVAQSKRYKKLWFCFIPSPSKKHWSFSRRSYDLVSEFNLSPKSPGDQSDSGALSPESSRGIHKRFQRSPSPLAALQINRKPHPRDAKQEQPVMYSASASTSQAPPQSIAPKASSSGRPFGSSPSPSASPVLKHHLRSTASSTSSSRVIHSSSSNLQRQLRSTFFPPDGESTAENDQESPPPSQSPIVESPVGTPTNTDSPTGGSALPDPWTTLSLPLGTSPMSGAATSTKYMEASHQSSSHTQIITSSGFSEESGRSTSLALKRIENGDTCLEDCRSSEKMMQNRIQGEPLTKLPLTMRPPVDGFCVQFSSDENGFKQFARHVAPKSDQHEEKKEYFERTRRECAALSIGLP</sequence>
<proteinExistence type="predicted"/>
<feature type="compositionally biased region" description="Low complexity" evidence="1">
    <location>
        <begin position="169"/>
        <end position="193"/>
    </location>
</feature>
<dbReference type="EMBL" id="OB660950">
    <property type="protein sequence ID" value="CAD7226847.1"/>
    <property type="molecule type" value="Genomic_DNA"/>
</dbReference>
<dbReference type="AlphaFoldDB" id="A0A7R8ZK40"/>
<feature type="region of interest" description="Disordered" evidence="1">
    <location>
        <begin position="71"/>
        <end position="250"/>
    </location>
</feature>
<accession>A0A7R8ZK40</accession>
<evidence type="ECO:0000256" key="1">
    <source>
        <dbReference type="SAM" id="MobiDB-lite"/>
    </source>
</evidence>
<gene>
    <name evidence="2" type="ORF">CTOB1V02_LOCUS4761</name>
</gene>
<protein>
    <submittedName>
        <fullName evidence="2">Uncharacterized protein</fullName>
    </submittedName>
</protein>
<reference evidence="2" key="1">
    <citation type="submission" date="2020-11" db="EMBL/GenBank/DDBJ databases">
        <authorList>
            <person name="Tran Van P."/>
        </authorList>
    </citation>
    <scope>NUCLEOTIDE SEQUENCE</scope>
</reference>
<evidence type="ECO:0000313" key="2">
    <source>
        <dbReference type="EMBL" id="CAD7226847.1"/>
    </source>
</evidence>
<feature type="compositionally biased region" description="Polar residues" evidence="1">
    <location>
        <begin position="71"/>
        <end position="89"/>
    </location>
</feature>